<keyword evidence="1" id="KW-0812">Transmembrane</keyword>
<dbReference type="Pfam" id="PF03596">
    <property type="entry name" value="Cad"/>
    <property type="match status" value="1"/>
</dbReference>
<organism evidence="2 3">
    <name type="scientific">Streptococcus moroccensis</name>
    <dbReference type="NCBI Taxonomy" id="1451356"/>
    <lineage>
        <taxon>Bacteria</taxon>
        <taxon>Bacillati</taxon>
        <taxon>Bacillota</taxon>
        <taxon>Bacilli</taxon>
        <taxon>Lactobacillales</taxon>
        <taxon>Streptococcaceae</taxon>
        <taxon>Streptococcus</taxon>
    </lineage>
</organism>
<keyword evidence="3" id="KW-1185">Reference proteome</keyword>
<dbReference type="InterPro" id="IPR004676">
    <property type="entry name" value="Cd-R_transporter"/>
</dbReference>
<name>A0ABT9YQP0_9STRE</name>
<feature type="transmembrane region" description="Helical" evidence="1">
    <location>
        <begin position="140"/>
        <end position="158"/>
    </location>
</feature>
<reference evidence="2 3" key="1">
    <citation type="submission" date="2023-07" db="EMBL/GenBank/DDBJ databases">
        <title>Genomic Encyclopedia of Type Strains, Phase IV (KMG-IV): sequencing the most valuable type-strain genomes for metagenomic binning, comparative biology and taxonomic classification.</title>
        <authorList>
            <person name="Goeker M."/>
        </authorList>
    </citation>
    <scope>NUCLEOTIDE SEQUENCE [LARGE SCALE GENOMIC DNA]</scope>
    <source>
        <strain evidence="2 3">DSM 105143</strain>
    </source>
</reference>
<dbReference type="NCBIfam" id="TIGR00779">
    <property type="entry name" value="cad"/>
    <property type="match status" value="1"/>
</dbReference>
<feature type="transmembrane region" description="Helical" evidence="1">
    <location>
        <begin position="39"/>
        <end position="63"/>
    </location>
</feature>
<dbReference type="Proteomes" id="UP001223079">
    <property type="component" value="Unassembled WGS sequence"/>
</dbReference>
<feature type="transmembrane region" description="Helical" evidence="1">
    <location>
        <begin position="178"/>
        <end position="204"/>
    </location>
</feature>
<comment type="caution">
    <text evidence="2">The sequence shown here is derived from an EMBL/GenBank/DDBJ whole genome shotgun (WGS) entry which is preliminary data.</text>
</comment>
<sequence>MFQTLVTSFFLYAATAVDLLIILMIFFAKAKSKREISHIYLGQYLGSGILILASLFFAFVLQYVPEERFLGFLGVIPIFLGLKILFLGEGNGEEMAEESLEKQGLSKLIPTIAFITIVSCGADNIGLFVPYFLTLTTAELVLTLIVFAVAIFVLVKLAQSLVSLPGIGERIEKHSRWIIALVYILLGIGILVETEALSLVLSWFR</sequence>
<protein>
    <submittedName>
        <fullName evidence="2">Cadmium resistance transport/sequestration family protein</fullName>
    </submittedName>
</protein>
<keyword evidence="1" id="KW-0472">Membrane</keyword>
<gene>
    <name evidence="2" type="ORF">J2S23_000863</name>
</gene>
<proteinExistence type="predicted"/>
<accession>A0ABT9YQP0</accession>
<feature type="transmembrane region" description="Helical" evidence="1">
    <location>
        <begin position="69"/>
        <end position="87"/>
    </location>
</feature>
<dbReference type="RefSeq" id="WP_307121519.1">
    <property type="nucleotide sequence ID" value="NZ_JAUSTM010000006.1"/>
</dbReference>
<feature type="transmembrane region" description="Helical" evidence="1">
    <location>
        <begin position="6"/>
        <end position="27"/>
    </location>
</feature>
<evidence type="ECO:0000256" key="1">
    <source>
        <dbReference type="SAM" id="Phobius"/>
    </source>
</evidence>
<evidence type="ECO:0000313" key="3">
    <source>
        <dbReference type="Proteomes" id="UP001223079"/>
    </source>
</evidence>
<dbReference type="EMBL" id="JAUSTM010000006">
    <property type="protein sequence ID" value="MDQ0222312.1"/>
    <property type="molecule type" value="Genomic_DNA"/>
</dbReference>
<feature type="transmembrane region" description="Helical" evidence="1">
    <location>
        <begin position="108"/>
        <end position="134"/>
    </location>
</feature>
<keyword evidence="1" id="KW-1133">Transmembrane helix</keyword>
<evidence type="ECO:0000313" key="2">
    <source>
        <dbReference type="EMBL" id="MDQ0222312.1"/>
    </source>
</evidence>